<proteinExistence type="predicted"/>
<reference evidence="1 2" key="1">
    <citation type="submission" date="2017-07" db="EMBL/GenBank/DDBJ databases">
        <authorList>
            <person name="Sun Z.S."/>
            <person name="Albrecht U."/>
            <person name="Echele G."/>
            <person name="Lee C.C."/>
        </authorList>
    </citation>
    <scope>NUCLEOTIDE SEQUENCE [LARGE SCALE GENOMIC DNA]</scope>
    <source>
        <strain evidence="2">type strain: KCTC 22618</strain>
    </source>
</reference>
<dbReference type="RefSeq" id="WP_095071125.1">
    <property type="nucleotide sequence ID" value="NZ_LT899436.1"/>
</dbReference>
<dbReference type="KEGG" id="tje:TJEJU_1699"/>
<keyword evidence="2" id="KW-1185">Reference proteome</keyword>
<evidence type="ECO:0000313" key="1">
    <source>
        <dbReference type="EMBL" id="SNR15417.1"/>
    </source>
</evidence>
<evidence type="ECO:0000313" key="2">
    <source>
        <dbReference type="Proteomes" id="UP000215214"/>
    </source>
</evidence>
<dbReference type="OrthoDB" id="1199105at2"/>
<dbReference type="Proteomes" id="UP000215214">
    <property type="component" value="Chromosome TJEJU"/>
</dbReference>
<accession>A0A238U8D1</accession>
<sequence length="248" mass="28538">MFKKFIFLFLLSVYSFNVLSQEKVLLRLNYKKGDQYETHVKMNQDMGSTVMKMEIKMKMKVEKPLENKTSYDTKSEFTYLETVIVNDGKKEIDYNSNMKEEELSEEGKKFRNNMAPFLNTKMFINIDGRGRPTLLKLEPEVKGVDQLTNQFQMVIYPEEPVSVGSSWTDTKNTNGVDVKLTYTIKEITTDKVFAELFGKIPLLPGSRIKGMLEIDRKTGVTLSSSFNMKADNPIMKLNNTTTVTVKKL</sequence>
<organism evidence="1 2">
    <name type="scientific">Tenacibaculum jejuense</name>
    <dbReference type="NCBI Taxonomy" id="584609"/>
    <lineage>
        <taxon>Bacteria</taxon>
        <taxon>Pseudomonadati</taxon>
        <taxon>Bacteroidota</taxon>
        <taxon>Flavobacteriia</taxon>
        <taxon>Flavobacteriales</taxon>
        <taxon>Flavobacteriaceae</taxon>
        <taxon>Tenacibaculum</taxon>
    </lineage>
</organism>
<gene>
    <name evidence="1" type="ORF">TJEJU_1699</name>
</gene>
<dbReference type="EMBL" id="LT899436">
    <property type="protein sequence ID" value="SNR15417.1"/>
    <property type="molecule type" value="Genomic_DNA"/>
</dbReference>
<dbReference type="InterPro" id="IPR046230">
    <property type="entry name" value="DUF6263"/>
</dbReference>
<name>A0A238U8D1_9FLAO</name>
<dbReference type="Pfam" id="PF19777">
    <property type="entry name" value="DUF6263"/>
    <property type="match status" value="1"/>
</dbReference>
<protein>
    <submittedName>
        <fullName evidence="1">Uncharacterized protein</fullName>
    </submittedName>
</protein>
<dbReference type="AlphaFoldDB" id="A0A238U8D1"/>